<name>A0A9P8SZJ5_9ASCO</name>
<evidence type="ECO:0000313" key="3">
    <source>
        <dbReference type="EMBL" id="KAH3660481.1"/>
    </source>
</evidence>
<feature type="region of interest" description="Disordered" evidence="2">
    <location>
        <begin position="1"/>
        <end position="150"/>
    </location>
</feature>
<feature type="compositionally biased region" description="Basic and acidic residues" evidence="2">
    <location>
        <begin position="89"/>
        <end position="100"/>
    </location>
</feature>
<reference evidence="3" key="1">
    <citation type="journal article" date="2021" name="Open Biol.">
        <title>Shared evolutionary footprints suggest mitochondrial oxidative damage underlies multiple complex I losses in fungi.</title>
        <authorList>
            <person name="Schikora-Tamarit M.A."/>
            <person name="Marcet-Houben M."/>
            <person name="Nosek J."/>
            <person name="Gabaldon T."/>
        </authorList>
    </citation>
    <scope>NUCLEOTIDE SEQUENCE</scope>
    <source>
        <strain evidence="3">CBS6075</strain>
    </source>
</reference>
<dbReference type="OrthoDB" id="4036611at2759"/>
<evidence type="ECO:0000256" key="2">
    <source>
        <dbReference type="SAM" id="MobiDB-lite"/>
    </source>
</evidence>
<feature type="compositionally biased region" description="Polar residues" evidence="2">
    <location>
        <begin position="116"/>
        <end position="135"/>
    </location>
</feature>
<dbReference type="EMBL" id="JAEUBE010000504">
    <property type="protein sequence ID" value="KAH3660481.1"/>
    <property type="molecule type" value="Genomic_DNA"/>
</dbReference>
<reference evidence="3" key="2">
    <citation type="submission" date="2021-01" db="EMBL/GenBank/DDBJ databases">
        <authorList>
            <person name="Schikora-Tamarit M.A."/>
        </authorList>
    </citation>
    <scope>NUCLEOTIDE SEQUENCE</scope>
    <source>
        <strain evidence="3">CBS6075</strain>
    </source>
</reference>
<keyword evidence="1" id="KW-0175">Coiled coil</keyword>
<dbReference type="RefSeq" id="XP_046058184.1">
    <property type="nucleotide sequence ID" value="XM_046208422.1"/>
</dbReference>
<feature type="coiled-coil region" evidence="1">
    <location>
        <begin position="154"/>
        <end position="216"/>
    </location>
</feature>
<sequence>MADDDTELSKEERLEAARKKFEDLKKKKKSKKKSKDDNKIEPPQTGVDKHEFDNQGEHSDRDSQVTSQVKSSDTHEQEIQIESIDDNADDKKPAVSEKVEQLQVGVNPSEDFRTDATGTSKANASEASDLLSSDISGGVTTGGINSLSSSSKEISQLSIEMREIKLSLSEAESLNQNLKNELLDLKLSKSELERELADLKKELQSYKLQCQNLKQTLDENVRGRHSDNLRDIEINTSVKSARGSHLVEPTKTFQRFNSFNNISNDYLNIVDVRERLVQWQGWNIDMRSWRSVGTGPLVEL</sequence>
<evidence type="ECO:0000313" key="4">
    <source>
        <dbReference type="Proteomes" id="UP000769157"/>
    </source>
</evidence>
<keyword evidence="4" id="KW-1185">Reference proteome</keyword>
<dbReference type="AlphaFoldDB" id="A0A9P8SZJ5"/>
<gene>
    <name evidence="3" type="ORF">OGAPHI_007067</name>
</gene>
<organism evidence="3 4">
    <name type="scientific">Ogataea philodendri</name>
    <dbReference type="NCBI Taxonomy" id="1378263"/>
    <lineage>
        <taxon>Eukaryota</taxon>
        <taxon>Fungi</taxon>
        <taxon>Dikarya</taxon>
        <taxon>Ascomycota</taxon>
        <taxon>Saccharomycotina</taxon>
        <taxon>Pichiomycetes</taxon>
        <taxon>Pichiales</taxon>
        <taxon>Pichiaceae</taxon>
        <taxon>Ogataea</taxon>
    </lineage>
</organism>
<protein>
    <submittedName>
        <fullName evidence="3">Uncharacterized protein</fullName>
    </submittedName>
</protein>
<dbReference type="GeneID" id="70239031"/>
<feature type="compositionally biased region" description="Basic and acidic residues" evidence="2">
    <location>
        <begin position="7"/>
        <end position="25"/>
    </location>
</feature>
<feature type="compositionally biased region" description="Basic and acidic residues" evidence="2">
    <location>
        <begin position="47"/>
        <end position="63"/>
    </location>
</feature>
<evidence type="ECO:0000256" key="1">
    <source>
        <dbReference type="SAM" id="Coils"/>
    </source>
</evidence>
<dbReference type="Proteomes" id="UP000769157">
    <property type="component" value="Unassembled WGS sequence"/>
</dbReference>
<proteinExistence type="predicted"/>
<comment type="caution">
    <text evidence="3">The sequence shown here is derived from an EMBL/GenBank/DDBJ whole genome shotgun (WGS) entry which is preliminary data.</text>
</comment>
<accession>A0A9P8SZJ5</accession>